<sequence>MNNPATPVVSALSLGASIRSRRRSLGFTLEAAAGLCGVGVRFLSELERGKPTSEIGKTLQVLSRLGLVLFLAERGSAYEK</sequence>
<dbReference type="Gene3D" id="1.10.260.40">
    <property type="entry name" value="lambda repressor-like DNA-binding domains"/>
    <property type="match status" value="1"/>
</dbReference>
<proteinExistence type="predicted"/>
<organism evidence="2 3">
    <name type="scientific">Leptonema illini</name>
    <dbReference type="NCBI Taxonomy" id="183"/>
    <lineage>
        <taxon>Bacteria</taxon>
        <taxon>Pseudomonadati</taxon>
        <taxon>Spirochaetota</taxon>
        <taxon>Spirochaetia</taxon>
        <taxon>Leptospirales</taxon>
        <taxon>Leptospiraceae</taxon>
        <taxon>Leptonema</taxon>
    </lineage>
</organism>
<dbReference type="Proteomes" id="UP000460298">
    <property type="component" value="Unassembled WGS sequence"/>
</dbReference>
<evidence type="ECO:0000313" key="3">
    <source>
        <dbReference type="Proteomes" id="UP000460298"/>
    </source>
</evidence>
<evidence type="ECO:0000259" key="1">
    <source>
        <dbReference type="PROSITE" id="PS50943"/>
    </source>
</evidence>
<gene>
    <name evidence="2" type="ORF">F9K24_13970</name>
</gene>
<accession>A0A833H084</accession>
<reference evidence="2 3" key="1">
    <citation type="submission" date="2019-10" db="EMBL/GenBank/DDBJ databases">
        <title>Extracellular Electron Transfer in a Candidatus Methanoperedens spp. Enrichment Culture.</title>
        <authorList>
            <person name="Berger S."/>
            <person name="Rangel Shaw D."/>
            <person name="Berben T."/>
            <person name="In 'T Zandt M."/>
            <person name="Frank J."/>
            <person name="Reimann J."/>
            <person name="Jetten M.S.M."/>
            <person name="Welte C.U."/>
        </authorList>
    </citation>
    <scope>NUCLEOTIDE SEQUENCE [LARGE SCALE GENOMIC DNA]</scope>
    <source>
        <strain evidence="2">SB12</strain>
    </source>
</reference>
<dbReference type="AlphaFoldDB" id="A0A833H084"/>
<evidence type="ECO:0000313" key="2">
    <source>
        <dbReference type="EMBL" id="KAB2931404.1"/>
    </source>
</evidence>
<protein>
    <submittedName>
        <fullName evidence="2">Helix-turn-helix transcriptional regulator</fullName>
    </submittedName>
</protein>
<dbReference type="GO" id="GO:0003677">
    <property type="term" value="F:DNA binding"/>
    <property type="evidence" value="ECO:0007669"/>
    <property type="project" value="InterPro"/>
</dbReference>
<dbReference type="InterPro" id="IPR010982">
    <property type="entry name" value="Lambda_DNA-bd_dom_sf"/>
</dbReference>
<dbReference type="InterPro" id="IPR001387">
    <property type="entry name" value="Cro/C1-type_HTH"/>
</dbReference>
<comment type="caution">
    <text evidence="2">The sequence shown here is derived from an EMBL/GenBank/DDBJ whole genome shotgun (WGS) entry which is preliminary data.</text>
</comment>
<dbReference type="EMBL" id="WBUI01000014">
    <property type="protein sequence ID" value="KAB2931404.1"/>
    <property type="molecule type" value="Genomic_DNA"/>
</dbReference>
<dbReference type="CDD" id="cd00093">
    <property type="entry name" value="HTH_XRE"/>
    <property type="match status" value="1"/>
</dbReference>
<feature type="domain" description="HTH cro/C1-type" evidence="1">
    <location>
        <begin position="18"/>
        <end position="50"/>
    </location>
</feature>
<name>A0A833H084_9LEPT</name>
<dbReference type="PROSITE" id="PS50943">
    <property type="entry name" value="HTH_CROC1"/>
    <property type="match status" value="1"/>
</dbReference>
<dbReference type="SUPFAM" id="SSF47413">
    <property type="entry name" value="lambda repressor-like DNA-binding domains"/>
    <property type="match status" value="1"/>
</dbReference>